<sequence length="298" mass="35491">MNQPNIQKFKTQLKVTVKEFIDFFLFDTPYENCLSFPHYYQVVLCQDKEISFQKYQPQPQIGQISKRPINFIHPVKEKQMFAPDVVHCFAEDVLYYFNQDEILIEKEVKFAKIPYADSFCCRVFWHIYQIEDGCQVNYGFYIHFFKSTVFKSKIESSSKKENTEVWEKCLKQVYEEGQNKILSKRVQNERQQPKAEIEVTQQIETQVEKVNQIKEKEETKQVILEQEQQESQILLENNENQQQKQQLLIENKVKEIFVEKQEQSSDQKDLNLKLDKLTQLAYAIIGLLIIDILFTIGK</sequence>
<dbReference type="PANTHER" id="PTHR47666">
    <property type="entry name" value="PROTEIN VASCULAR ASSOCIATED DEATH 1, CHLOROPLASTIC"/>
    <property type="match status" value="1"/>
</dbReference>
<keyword evidence="3" id="KW-1133">Transmembrane helix</keyword>
<name>A0A8S1UH57_9CILI</name>
<feature type="transmembrane region" description="Helical" evidence="3">
    <location>
        <begin position="280"/>
        <end position="297"/>
    </location>
</feature>
<dbReference type="Pfam" id="PF16016">
    <property type="entry name" value="VASt"/>
    <property type="match status" value="1"/>
</dbReference>
<dbReference type="GO" id="GO:0016020">
    <property type="term" value="C:membrane"/>
    <property type="evidence" value="ECO:0007669"/>
    <property type="project" value="UniProtKB-SubCell"/>
</dbReference>
<feature type="domain" description="VASt" evidence="4">
    <location>
        <begin position="1"/>
        <end position="178"/>
    </location>
</feature>
<dbReference type="PROSITE" id="PS51778">
    <property type="entry name" value="VAST"/>
    <property type="match status" value="1"/>
</dbReference>
<accession>A0A8S1UH57</accession>
<dbReference type="AlphaFoldDB" id="A0A8S1UH57"/>
<dbReference type="EMBL" id="CAJJDO010000040">
    <property type="protein sequence ID" value="CAD8164180.1"/>
    <property type="molecule type" value="Genomic_DNA"/>
</dbReference>
<evidence type="ECO:0000313" key="5">
    <source>
        <dbReference type="EMBL" id="CAD8164180.1"/>
    </source>
</evidence>
<evidence type="ECO:0000256" key="3">
    <source>
        <dbReference type="SAM" id="Phobius"/>
    </source>
</evidence>
<keyword evidence="2 3" id="KW-0472">Membrane</keyword>
<reference evidence="5" key="1">
    <citation type="submission" date="2021-01" db="EMBL/GenBank/DDBJ databases">
        <authorList>
            <consortium name="Genoscope - CEA"/>
            <person name="William W."/>
        </authorList>
    </citation>
    <scope>NUCLEOTIDE SEQUENCE</scope>
</reference>
<evidence type="ECO:0000256" key="2">
    <source>
        <dbReference type="ARBA" id="ARBA00023136"/>
    </source>
</evidence>
<dbReference type="Proteomes" id="UP000689195">
    <property type="component" value="Unassembled WGS sequence"/>
</dbReference>
<protein>
    <recommendedName>
        <fullName evidence="4">VASt domain-containing protein</fullName>
    </recommendedName>
</protein>
<comment type="subcellular location">
    <subcellularLocation>
        <location evidence="1">Membrane</location>
    </subcellularLocation>
</comment>
<comment type="caution">
    <text evidence="5">The sequence shown here is derived from an EMBL/GenBank/DDBJ whole genome shotgun (WGS) entry which is preliminary data.</text>
</comment>
<proteinExistence type="predicted"/>
<evidence type="ECO:0000256" key="1">
    <source>
        <dbReference type="ARBA" id="ARBA00004370"/>
    </source>
</evidence>
<gene>
    <name evidence="5" type="ORF">PPENT_87.1.T0400262</name>
</gene>
<dbReference type="PANTHER" id="PTHR47666:SF1">
    <property type="entry name" value="PROTEIN VASCULAR ASSOCIATED DEATH 1, CHLOROPLASTIC"/>
    <property type="match status" value="1"/>
</dbReference>
<keyword evidence="6" id="KW-1185">Reference proteome</keyword>
<evidence type="ECO:0000313" key="6">
    <source>
        <dbReference type="Proteomes" id="UP000689195"/>
    </source>
</evidence>
<evidence type="ECO:0000259" key="4">
    <source>
        <dbReference type="PROSITE" id="PS51778"/>
    </source>
</evidence>
<organism evidence="5 6">
    <name type="scientific">Paramecium pentaurelia</name>
    <dbReference type="NCBI Taxonomy" id="43138"/>
    <lineage>
        <taxon>Eukaryota</taxon>
        <taxon>Sar</taxon>
        <taxon>Alveolata</taxon>
        <taxon>Ciliophora</taxon>
        <taxon>Intramacronucleata</taxon>
        <taxon>Oligohymenophorea</taxon>
        <taxon>Peniculida</taxon>
        <taxon>Parameciidae</taxon>
        <taxon>Paramecium</taxon>
    </lineage>
</organism>
<dbReference type="InterPro" id="IPR031968">
    <property type="entry name" value="VASt"/>
</dbReference>
<keyword evidence="3" id="KW-0812">Transmembrane</keyword>